<evidence type="ECO:0000256" key="2">
    <source>
        <dbReference type="SAM" id="Phobius"/>
    </source>
</evidence>
<feature type="region of interest" description="Disordered" evidence="1">
    <location>
        <begin position="572"/>
        <end position="620"/>
    </location>
</feature>
<organism evidence="4 5">
    <name type="scientific">Amycolatopsis silviterrae</name>
    <dbReference type="NCBI Taxonomy" id="1656914"/>
    <lineage>
        <taxon>Bacteria</taxon>
        <taxon>Bacillati</taxon>
        <taxon>Actinomycetota</taxon>
        <taxon>Actinomycetes</taxon>
        <taxon>Pseudonocardiales</taxon>
        <taxon>Pseudonocardiaceae</taxon>
        <taxon>Amycolatopsis</taxon>
    </lineage>
</organism>
<dbReference type="Pfam" id="PF01476">
    <property type="entry name" value="LysM"/>
    <property type="match status" value="1"/>
</dbReference>
<dbReference type="SUPFAM" id="SSF48452">
    <property type="entry name" value="TPR-like"/>
    <property type="match status" value="1"/>
</dbReference>
<keyword evidence="2" id="KW-0812">Transmembrane</keyword>
<dbReference type="Proteomes" id="UP001597483">
    <property type="component" value="Unassembled WGS sequence"/>
</dbReference>
<protein>
    <submittedName>
        <fullName evidence="4">LysM peptidoglycan-binding domain-containing protein</fullName>
    </submittedName>
</protein>
<sequence>MRPVTSIVRFLGGLLALTAILAGPPTAFWTFRDILLPNHVHTIADVLAALVTRDSGQVFLALLAFAGVVAWLQLSAAIIVECAGHLRGLPVRRVSGLGWARKIVAGILLLMIGTATVATAAEPAAMSQSRTTGYVVRPGDSLMRIAAEQLGDERRYTEIYALNHTRRQPDGETLRDVALIKPGWCLDLPEKSAVNGYRVRQGDTLTSIARDRLGNASRYPEIVRLNKNVESPDRIRAGETLQLPTTPPTIPAPRPPQPQTPPPPAITPSAMPPAANPMPSPPMKQESSAQAAPPPGSTVNAPIVIAGAAGLAAAAVLSALGVRRLRAGRGQSVGEVEAALDPIDTLDRALRQLANHAESQGSKLPQIRMVRLGREDATVCLDEPAEPLPPFTATATSAEWHLPDSVPLADEAAGEAPYPFLAGLGHDTDGALILVSLDHAGALLLDGDPDDIAEVASAIALEISSSPWTEEVAVDLVGAGQVLQDVNRIEHHRSVDDLLEHLAGATDRRPHVVIVPKPLDPDDADHLATSDAAADIVAVVAGADPDTDIPGAWELDLRQDPTPVERLDVRIAFQRLPRDERPKETGTAGPDPDPVETVSRPSRADRGEPETPGQTGLEPAVPELRLLGPVSLGGVDYSRVEGKKVNRLTELAAFLALNPGVHADEISQQLGTATQPWSAATRQGYVSRLRTWLGHDPNGALYLPNVDSKNGGYRLAGTVPCDWFRFQQLVENADGEDRLGQLQEALDLVEGMPLSNVPKGRYEWSSWHQRDMIDQIVEIAHGLAIAYRDAGDLTRARRAAARGLRAEPVSELLSRDLLQTELLAGNRAAAAAIVERLRQTSLSLGVELEDETSELLAQVM</sequence>
<dbReference type="InterPro" id="IPR011990">
    <property type="entry name" value="TPR-like_helical_dom_sf"/>
</dbReference>
<evidence type="ECO:0000256" key="1">
    <source>
        <dbReference type="SAM" id="MobiDB-lite"/>
    </source>
</evidence>
<dbReference type="RefSeq" id="WP_378309484.1">
    <property type="nucleotide sequence ID" value="NZ_JBHUKS010000026.1"/>
</dbReference>
<feature type="transmembrane region" description="Helical" evidence="2">
    <location>
        <begin position="103"/>
        <end position="121"/>
    </location>
</feature>
<keyword evidence="2" id="KW-1133">Transmembrane helix</keyword>
<dbReference type="InterPro" id="IPR018392">
    <property type="entry name" value="LysM"/>
</dbReference>
<dbReference type="InterPro" id="IPR005158">
    <property type="entry name" value="BTAD"/>
</dbReference>
<dbReference type="CDD" id="cd00118">
    <property type="entry name" value="LysM"/>
    <property type="match status" value="2"/>
</dbReference>
<dbReference type="EMBL" id="JBHUKS010000026">
    <property type="protein sequence ID" value="MFD2472096.1"/>
    <property type="molecule type" value="Genomic_DNA"/>
</dbReference>
<reference evidence="5" key="1">
    <citation type="journal article" date="2019" name="Int. J. Syst. Evol. Microbiol.">
        <title>The Global Catalogue of Microorganisms (GCM) 10K type strain sequencing project: providing services to taxonomists for standard genome sequencing and annotation.</title>
        <authorList>
            <consortium name="The Broad Institute Genomics Platform"/>
            <consortium name="The Broad Institute Genome Sequencing Center for Infectious Disease"/>
            <person name="Wu L."/>
            <person name="Ma J."/>
        </authorList>
    </citation>
    <scope>NUCLEOTIDE SEQUENCE [LARGE SCALE GENOMIC DNA]</scope>
    <source>
        <strain evidence="5">CGMCC 4.7641</strain>
    </source>
</reference>
<dbReference type="InterPro" id="IPR036388">
    <property type="entry name" value="WH-like_DNA-bd_sf"/>
</dbReference>
<gene>
    <name evidence="4" type="ORF">ACFSVL_32190</name>
</gene>
<dbReference type="Gene3D" id="3.10.350.10">
    <property type="entry name" value="LysM domain"/>
    <property type="match status" value="2"/>
</dbReference>
<keyword evidence="2" id="KW-0472">Membrane</keyword>
<dbReference type="Gene3D" id="1.25.40.10">
    <property type="entry name" value="Tetratricopeptide repeat domain"/>
    <property type="match status" value="1"/>
</dbReference>
<comment type="caution">
    <text evidence="4">The sequence shown here is derived from an EMBL/GenBank/DDBJ whole genome shotgun (WGS) entry which is preliminary data.</text>
</comment>
<name>A0ABW5HG75_9PSEU</name>
<feature type="region of interest" description="Disordered" evidence="1">
    <location>
        <begin position="230"/>
        <end position="296"/>
    </location>
</feature>
<evidence type="ECO:0000313" key="5">
    <source>
        <dbReference type="Proteomes" id="UP001597483"/>
    </source>
</evidence>
<dbReference type="Gene3D" id="1.10.10.10">
    <property type="entry name" value="Winged helix-like DNA-binding domain superfamily/Winged helix DNA-binding domain"/>
    <property type="match status" value="1"/>
</dbReference>
<evidence type="ECO:0000313" key="4">
    <source>
        <dbReference type="EMBL" id="MFD2472096.1"/>
    </source>
</evidence>
<proteinExistence type="predicted"/>
<feature type="domain" description="LysM" evidence="3">
    <location>
        <begin position="195"/>
        <end position="243"/>
    </location>
</feature>
<dbReference type="InterPro" id="IPR052196">
    <property type="entry name" value="Bact_Kbp"/>
</dbReference>
<dbReference type="PANTHER" id="PTHR34700:SF4">
    <property type="entry name" value="PHAGE-LIKE ELEMENT PBSX PROTEIN XKDP"/>
    <property type="match status" value="1"/>
</dbReference>
<dbReference type="PROSITE" id="PS51782">
    <property type="entry name" value="LYSM"/>
    <property type="match status" value="1"/>
</dbReference>
<dbReference type="InterPro" id="IPR036779">
    <property type="entry name" value="LysM_dom_sf"/>
</dbReference>
<feature type="transmembrane region" description="Helical" evidence="2">
    <location>
        <begin position="58"/>
        <end position="82"/>
    </location>
</feature>
<accession>A0ABW5HG75</accession>
<dbReference type="Pfam" id="PF03704">
    <property type="entry name" value="BTAD"/>
    <property type="match status" value="1"/>
</dbReference>
<dbReference type="SMART" id="SM00257">
    <property type="entry name" value="LysM"/>
    <property type="match status" value="2"/>
</dbReference>
<evidence type="ECO:0000259" key="3">
    <source>
        <dbReference type="PROSITE" id="PS51782"/>
    </source>
</evidence>
<keyword evidence="5" id="KW-1185">Reference proteome</keyword>
<dbReference type="SMART" id="SM01043">
    <property type="entry name" value="BTAD"/>
    <property type="match status" value="1"/>
</dbReference>
<feature type="compositionally biased region" description="Pro residues" evidence="1">
    <location>
        <begin position="245"/>
        <end position="282"/>
    </location>
</feature>
<dbReference type="PANTHER" id="PTHR34700">
    <property type="entry name" value="POTASSIUM BINDING PROTEIN KBP"/>
    <property type="match status" value="1"/>
</dbReference>